<proteinExistence type="predicted"/>
<dbReference type="AlphaFoldDB" id="J8E6P5"/>
<feature type="transmembrane region" description="Helical" evidence="2">
    <location>
        <begin position="227"/>
        <end position="245"/>
    </location>
</feature>
<evidence type="ECO:0000313" key="3">
    <source>
        <dbReference type="EMBL" id="EJQ87012.1"/>
    </source>
</evidence>
<dbReference type="RefSeq" id="WP_002144633.1">
    <property type="nucleotide sequence ID" value="NZ_JH792148.1"/>
</dbReference>
<evidence type="ECO:0000313" key="4">
    <source>
        <dbReference type="Proteomes" id="UP000006977"/>
    </source>
</evidence>
<feature type="transmembrane region" description="Helical" evidence="2">
    <location>
        <begin position="465"/>
        <end position="482"/>
    </location>
</feature>
<keyword evidence="2" id="KW-1133">Transmembrane helix</keyword>
<feature type="transmembrane region" description="Helical" evidence="2">
    <location>
        <begin position="12"/>
        <end position="32"/>
    </location>
</feature>
<keyword evidence="1" id="KW-0175">Coiled coil</keyword>
<feature type="transmembrane region" description="Helical" evidence="2">
    <location>
        <begin position="254"/>
        <end position="273"/>
    </location>
</feature>
<feature type="transmembrane region" description="Helical" evidence="2">
    <location>
        <begin position="439"/>
        <end position="459"/>
    </location>
</feature>
<feature type="transmembrane region" description="Helical" evidence="2">
    <location>
        <begin position="70"/>
        <end position="90"/>
    </location>
</feature>
<dbReference type="EMBL" id="AHEA01000003">
    <property type="protein sequence ID" value="EJQ87012.1"/>
    <property type="molecule type" value="Genomic_DNA"/>
</dbReference>
<protein>
    <submittedName>
        <fullName evidence="3">Uncharacterized protein</fullName>
    </submittedName>
</protein>
<feature type="transmembrane region" description="Helical" evidence="2">
    <location>
        <begin position="133"/>
        <end position="152"/>
    </location>
</feature>
<dbReference type="PATRIC" id="fig|1053206.3.peg.136"/>
<keyword evidence="2" id="KW-0812">Transmembrane</keyword>
<dbReference type="Proteomes" id="UP000006977">
    <property type="component" value="Unassembled WGS sequence"/>
</dbReference>
<organism evidence="3 4">
    <name type="scientific">Bacillus cereus HuA4-10</name>
    <dbReference type="NCBI Taxonomy" id="1053206"/>
    <lineage>
        <taxon>Bacteria</taxon>
        <taxon>Bacillati</taxon>
        <taxon>Bacillota</taxon>
        <taxon>Bacilli</taxon>
        <taxon>Bacillales</taxon>
        <taxon>Bacillaceae</taxon>
        <taxon>Bacillus</taxon>
        <taxon>Bacillus cereus group</taxon>
    </lineage>
</organism>
<dbReference type="HOGENOM" id="CLU_045522_1_0_9"/>
<dbReference type="InterPro" id="IPR049504">
    <property type="entry name" value="O-antigen_lig"/>
</dbReference>
<evidence type="ECO:0000256" key="1">
    <source>
        <dbReference type="SAM" id="Coils"/>
    </source>
</evidence>
<name>J8E6P5_BACCE</name>
<reference evidence="3 4" key="1">
    <citation type="submission" date="2012-04" db="EMBL/GenBank/DDBJ databases">
        <title>The Genome Sequence of Bacillus cereus HuA4-10.</title>
        <authorList>
            <consortium name="The Broad Institute Genome Sequencing Platform"/>
            <consortium name="The Broad Institute Genome Sequencing Center for Infectious Disease"/>
            <person name="Feldgarden M."/>
            <person name="Van der Auwera G.A."/>
            <person name="Mahillon J."/>
            <person name="Duprez V."/>
            <person name="Timmery S."/>
            <person name="Mattelet C."/>
            <person name="Dierick K."/>
            <person name="Sun M."/>
            <person name="Yu Z."/>
            <person name="Zhu L."/>
            <person name="Hu X."/>
            <person name="Shank E.B."/>
            <person name="Swiecicka I."/>
            <person name="Hansen B.M."/>
            <person name="Andrup L."/>
            <person name="Young S.K."/>
            <person name="Zeng Q."/>
            <person name="Gargeya S."/>
            <person name="Fitzgerald M."/>
            <person name="Haas B."/>
            <person name="Abouelleil A."/>
            <person name="Alvarado L."/>
            <person name="Arachchi H.M."/>
            <person name="Berlin A."/>
            <person name="Chapman S.B."/>
            <person name="Goldberg J."/>
            <person name="Griggs A."/>
            <person name="Gujja S."/>
            <person name="Hansen M."/>
            <person name="Howarth C."/>
            <person name="Imamovic A."/>
            <person name="Larimer J."/>
            <person name="McCowen C."/>
            <person name="Montmayeur A."/>
            <person name="Murphy C."/>
            <person name="Neiman D."/>
            <person name="Pearson M."/>
            <person name="Priest M."/>
            <person name="Roberts A."/>
            <person name="Saif S."/>
            <person name="Shea T."/>
            <person name="Sisk P."/>
            <person name="Sykes S."/>
            <person name="Wortman J."/>
            <person name="Nusbaum C."/>
            <person name="Birren B."/>
        </authorList>
    </citation>
    <scope>NUCLEOTIDE SEQUENCE [LARGE SCALE GENOMIC DNA]</scope>
    <source>
        <strain evidence="3 4">HuA4-10</strain>
    </source>
</reference>
<feature type="transmembrane region" description="Helical" evidence="2">
    <location>
        <begin position="102"/>
        <end position="121"/>
    </location>
</feature>
<comment type="caution">
    <text evidence="3">The sequence shown here is derived from an EMBL/GenBank/DDBJ whole genome shotgun (WGS) entry which is preliminary data.</text>
</comment>
<feature type="transmembrane region" description="Helical" evidence="2">
    <location>
        <begin position="404"/>
        <end position="427"/>
    </location>
</feature>
<feature type="transmembrane region" description="Helical" evidence="2">
    <location>
        <begin position="172"/>
        <end position="191"/>
    </location>
</feature>
<accession>J8E6P5</accession>
<evidence type="ECO:0000256" key="2">
    <source>
        <dbReference type="SAM" id="Phobius"/>
    </source>
</evidence>
<feature type="transmembrane region" description="Helical" evidence="2">
    <location>
        <begin position="38"/>
        <end position="58"/>
    </location>
</feature>
<feature type="coiled-coil region" evidence="1">
    <location>
        <begin position="294"/>
        <end position="344"/>
    </location>
</feature>
<feature type="transmembrane region" description="Helical" evidence="2">
    <location>
        <begin position="203"/>
        <end position="221"/>
    </location>
</feature>
<gene>
    <name evidence="3" type="ORF">IGC_00135</name>
</gene>
<dbReference type="Pfam" id="PF13425">
    <property type="entry name" value="O-antigen_lig"/>
    <property type="match status" value="1"/>
</dbReference>
<sequence>MLANQARVRFEHFLLFFIILQPVLDLLTSLSIELLKVNATVGIMVRFLIMAMAGIYILIQAKERENRKFLIYLVLLGAILGIGFINNKLIKSPIVIAEEVKFIGKALYIYIMLGSYILALKSLKKTVNISDKVRNNIVYSTLIINAIMVISITTSTDFGSYEWMKVGSRGWFYAGNELGSILAIIFPIVVLYSIQKTKSVKHILYWIPSLLMIYSLIQVGTKVGMGSIGATLAAAIGIIVLQLLFDRRNPNKKSLVLNGLIAIVLLAGVVGTFKMTPLAQNMGIHNNYLSEQNVAQQGQKEKEIKEKIKKEEKQHKVEKPEEKAEVEAEVKKELEKEQKKENQENLIFSGRQVYEERHKQFFKEAPTSQKLFGMGYAGNYKYNEQKEPDPKLIEMDFHDWFYDFGIIGFALMMIPFIYYGLRILIAFITRFKEIFNVKYGMISASLVLALGIAYVAGHILTAPGVGIYFVVVLAYLIIDLEIE</sequence>
<keyword evidence="2" id="KW-0472">Membrane</keyword>